<evidence type="ECO:0000313" key="2">
    <source>
        <dbReference type="Proteomes" id="UP000056968"/>
    </source>
</evidence>
<dbReference type="AlphaFoldDB" id="A0A0S3EUI5"/>
<dbReference type="KEGG" id="sbd:ATN00_00965"/>
<name>A0A0S3EUI5_9SPHN</name>
<proteinExistence type="predicted"/>
<dbReference type="Gene3D" id="3.90.180.10">
    <property type="entry name" value="Medium-chain alcohol dehydrogenases, catalytic domain"/>
    <property type="match status" value="1"/>
</dbReference>
<dbReference type="EMBL" id="CP013264">
    <property type="protein sequence ID" value="ALR19092.1"/>
    <property type="molecule type" value="Genomic_DNA"/>
</dbReference>
<gene>
    <name evidence="1" type="ORF">ATN00_00965</name>
</gene>
<organism evidence="1 2">
    <name type="scientific">Sphingobium baderi</name>
    <dbReference type="NCBI Taxonomy" id="1332080"/>
    <lineage>
        <taxon>Bacteria</taxon>
        <taxon>Pseudomonadati</taxon>
        <taxon>Pseudomonadota</taxon>
        <taxon>Alphaproteobacteria</taxon>
        <taxon>Sphingomonadales</taxon>
        <taxon>Sphingomonadaceae</taxon>
        <taxon>Sphingobium</taxon>
    </lineage>
</organism>
<dbReference type="STRING" id="1332080.ATN00_00965"/>
<reference evidence="1 2" key="1">
    <citation type="submission" date="2015-11" db="EMBL/GenBank/DDBJ databases">
        <title>A Two-component Flavoprotein Monooxygenase System MeaXY Responsible for para-Hydroxylation of 2-Methyl-6-ethylaniline and 2,6-Diethylaniline in Sphingobium baderi DE-13.</title>
        <authorList>
            <person name="Cheng M."/>
            <person name="Meng Q."/>
            <person name="Yang Y."/>
            <person name="Chu C."/>
            <person name="Yan X."/>
            <person name="He J."/>
            <person name="Li S."/>
        </authorList>
    </citation>
    <scope>NUCLEOTIDE SEQUENCE [LARGE SCALE GENOMIC DNA]</scope>
    <source>
        <strain evidence="1 2">DE-13</strain>
    </source>
</reference>
<accession>A0A0S3EUI5</accession>
<keyword evidence="2" id="KW-1185">Reference proteome</keyword>
<dbReference type="Pfam" id="PF13602">
    <property type="entry name" value="ADH_zinc_N_2"/>
    <property type="match status" value="1"/>
</dbReference>
<sequence>MRRVFRNAEAKGQATAFISEGIQSGRLAPVIDRTFPFSEVAEAHRYLESGEGLGKVVLTVP</sequence>
<evidence type="ECO:0000313" key="1">
    <source>
        <dbReference type="EMBL" id="ALR19092.1"/>
    </source>
</evidence>
<dbReference type="Proteomes" id="UP000056968">
    <property type="component" value="Chromosome"/>
</dbReference>
<protein>
    <submittedName>
        <fullName evidence="1">Uncharacterized protein</fullName>
    </submittedName>
</protein>